<dbReference type="Gene3D" id="3.80.10.10">
    <property type="entry name" value="Ribonuclease Inhibitor"/>
    <property type="match status" value="1"/>
</dbReference>
<reference evidence="1 2" key="1">
    <citation type="submission" date="2020-06" db="EMBL/GenBank/DDBJ databases">
        <title>Frischella cerana isolated from Apis cerana gut homogenate.</title>
        <authorList>
            <person name="Wolter L.A."/>
            <person name="Suenami S."/>
            <person name="Miyazaki R."/>
        </authorList>
    </citation>
    <scope>NUCLEOTIDE SEQUENCE [LARGE SCALE GENOMIC DNA]</scope>
    <source>
        <strain evidence="1 2">Ac13</strain>
    </source>
</reference>
<evidence type="ECO:0000313" key="1">
    <source>
        <dbReference type="EMBL" id="MBC9130755.1"/>
    </source>
</evidence>
<accession>A0ABR7QXD7</accession>
<proteinExistence type="predicted"/>
<sequence>MSLDKKIRENLDGKYLTIYSDSFKEGIEYASKLKINHVQIIWVSEKEVDFKEFEKVGDFLKIISFVSVVDRIKNLDSIYSLQRIEKLYFQQKQKFKIDISKFPKIEYLGSEYWKGLININKAHSLKGLLLLKFPKVNLNELSELKKLQKLHIYSSKIETLAGIEKLPLNNLSLVRNNALENIEAIKELKKLNDLLIEKCKKISDYTLLDSLKNKVDIRIIK</sequence>
<dbReference type="SUPFAM" id="SSF52058">
    <property type="entry name" value="L domain-like"/>
    <property type="match status" value="1"/>
</dbReference>
<keyword evidence="2" id="KW-1185">Reference proteome</keyword>
<dbReference type="RefSeq" id="WP_187755202.1">
    <property type="nucleotide sequence ID" value="NZ_JABURY010000013.1"/>
</dbReference>
<dbReference type="InterPro" id="IPR032675">
    <property type="entry name" value="LRR_dom_sf"/>
</dbReference>
<comment type="caution">
    <text evidence="1">The sequence shown here is derived from an EMBL/GenBank/DDBJ whole genome shotgun (WGS) entry which is preliminary data.</text>
</comment>
<dbReference type="Proteomes" id="UP000651208">
    <property type="component" value="Unassembled WGS sequence"/>
</dbReference>
<name>A0ABR7QXD7_9GAMM</name>
<gene>
    <name evidence="1" type="ORF">FcAc13_05460</name>
</gene>
<protein>
    <submittedName>
        <fullName evidence="1">Uncharacterized protein</fullName>
    </submittedName>
</protein>
<dbReference type="EMBL" id="JABURY010000013">
    <property type="protein sequence ID" value="MBC9130755.1"/>
    <property type="molecule type" value="Genomic_DNA"/>
</dbReference>
<organism evidence="1 2">
    <name type="scientific">Frischella japonica</name>
    <dbReference type="NCBI Taxonomy" id="2741544"/>
    <lineage>
        <taxon>Bacteria</taxon>
        <taxon>Pseudomonadati</taxon>
        <taxon>Pseudomonadota</taxon>
        <taxon>Gammaproteobacteria</taxon>
        <taxon>Orbales</taxon>
        <taxon>Orbaceae</taxon>
        <taxon>Frischella</taxon>
    </lineage>
</organism>
<evidence type="ECO:0000313" key="2">
    <source>
        <dbReference type="Proteomes" id="UP000651208"/>
    </source>
</evidence>